<name>J1L5C8_9EURY</name>
<accession>J1L5C8</accession>
<organism evidence="2 3">
    <name type="scientific">Methanofollis liminatans DSM 4140</name>
    <dbReference type="NCBI Taxonomy" id="28892"/>
    <lineage>
        <taxon>Archaea</taxon>
        <taxon>Methanobacteriati</taxon>
        <taxon>Methanobacteriota</taxon>
        <taxon>Stenosarchaea group</taxon>
        <taxon>Methanomicrobia</taxon>
        <taxon>Methanomicrobiales</taxon>
        <taxon>Methanomicrobiaceae</taxon>
        <taxon>Methanofollis</taxon>
    </lineage>
</organism>
<dbReference type="EMBL" id="CM001555">
    <property type="protein sequence ID" value="EJG07985.1"/>
    <property type="molecule type" value="Genomic_DNA"/>
</dbReference>
<feature type="region of interest" description="Disordered" evidence="1">
    <location>
        <begin position="1"/>
        <end position="26"/>
    </location>
</feature>
<evidence type="ECO:0000313" key="2">
    <source>
        <dbReference type="EMBL" id="EJG07985.1"/>
    </source>
</evidence>
<evidence type="ECO:0000256" key="1">
    <source>
        <dbReference type="SAM" id="MobiDB-lite"/>
    </source>
</evidence>
<dbReference type="Proteomes" id="UP000005095">
    <property type="component" value="Chromosome"/>
</dbReference>
<protein>
    <submittedName>
        <fullName evidence="2">Uncharacterized protein</fullName>
    </submittedName>
</protein>
<dbReference type="STRING" id="28892.Metli_2044"/>
<dbReference type="AlphaFoldDB" id="J1L5C8"/>
<keyword evidence="3" id="KW-1185">Reference proteome</keyword>
<reference evidence="2 3" key="1">
    <citation type="submission" date="2011-08" db="EMBL/GenBank/DDBJ databases">
        <title>The complete genome of Methanofollis liminatans DSM 4140.</title>
        <authorList>
            <consortium name="US DOE Joint Genome Institute (JGI-PGF)"/>
            <person name="Lucas S."/>
            <person name="Han J."/>
            <person name="Lapidus A."/>
            <person name="Bruce D."/>
            <person name="Goodwin L."/>
            <person name="Pitluck S."/>
            <person name="Peters L."/>
            <person name="Kyrpides N."/>
            <person name="Mavromatis K."/>
            <person name="Ivanova N."/>
            <person name="Mikhailova N."/>
            <person name="Lu M."/>
            <person name="Detter J.C."/>
            <person name="Tapia R."/>
            <person name="Han C."/>
            <person name="Land M."/>
            <person name="Hauser L."/>
            <person name="Markowitz V."/>
            <person name="Cheng J.-F."/>
            <person name="Hugenholtz P."/>
            <person name="Woyke T."/>
            <person name="Wu D."/>
            <person name="Spring S."/>
            <person name="Schuler E."/>
            <person name="Brambilla E."/>
            <person name="Klenk H.-P."/>
            <person name="Eisen J.A."/>
        </authorList>
    </citation>
    <scope>NUCLEOTIDE SEQUENCE [LARGE SCALE GENOMIC DNA]</scope>
    <source>
        <strain evidence="2 3">DSM 4140</strain>
    </source>
</reference>
<dbReference type="RefSeq" id="WP_004040100.1">
    <property type="nucleotide sequence ID" value="NZ_CM001555.1"/>
</dbReference>
<sequence length="84" mass="9135">MQGIDGSQDEHGYRTNRPAAITDSESMADKHSDILVPVSVPLSLVPQMIEAAICLFGRQIEEIHVRQVAGNGYTVAVVTREGEE</sequence>
<proteinExistence type="predicted"/>
<dbReference type="HOGENOM" id="CLU_2519780_0_0_2"/>
<dbReference type="OrthoDB" id="112421at2157"/>
<evidence type="ECO:0000313" key="3">
    <source>
        <dbReference type="Proteomes" id="UP000005095"/>
    </source>
</evidence>
<gene>
    <name evidence="2" type="ORF">Metli_2044</name>
</gene>